<name>A0ABV4XCU0_9CYAN</name>
<organism evidence="1 2">
    <name type="scientific">Floridaenema aerugineum BLCC-F46</name>
    <dbReference type="NCBI Taxonomy" id="3153654"/>
    <lineage>
        <taxon>Bacteria</taxon>
        <taxon>Bacillati</taxon>
        <taxon>Cyanobacteriota</taxon>
        <taxon>Cyanophyceae</taxon>
        <taxon>Oscillatoriophycideae</taxon>
        <taxon>Aerosakkonematales</taxon>
        <taxon>Aerosakkonemataceae</taxon>
        <taxon>Floridanema</taxon>
        <taxon>Floridanema aerugineum</taxon>
    </lineage>
</organism>
<sequence>MGLAVIQRVPSEYIWRLKQIGLVFFEKIATNEAIAGETQDFYQGLLVGFDRAVKLIDEEDGVQALGLLKAKIAKLIDNDSAASSEAETLEDKSSISRLSPSYIAQLQQSDADTEDEICPTETQDFYHGCIAALDFAVSLAGEKYAYAQISLLKTNAAYFIDLNKDQARQVHIPELKSSVSVSREDLEQNSGFTGDWVQLKPETLVDDSDSFSIEEFVDVQRLEPEEREIENSTVETENQLVNILLDNSENSKQVKPNISNALAGGNTDINSSTAIDIEQIKLAQSILPTAQKAFEYVLTYFPERVEETDEYTRVRVVNLYDLIVKESEGISISSLIASRRGELIRVQGEELIVAQGILSEDVEFWTTIAQQLDEMSPKQAILLEKPDLEI</sequence>
<reference evidence="1 2" key="1">
    <citation type="submission" date="2024-09" db="EMBL/GenBank/DDBJ databases">
        <title>Floridaenema gen nov. (Aerosakkonemataceae, Aerosakkonematales ord. nov., Cyanobacteria) from benthic tropical and subtropical fresh waters, with the description of four new species.</title>
        <authorList>
            <person name="Moretto J.A."/>
            <person name="Berthold D.E."/>
            <person name="Lefler F.W."/>
            <person name="Huang I.-S."/>
            <person name="Laughinghouse H. IV."/>
        </authorList>
    </citation>
    <scope>NUCLEOTIDE SEQUENCE [LARGE SCALE GENOMIC DNA]</scope>
    <source>
        <strain evidence="1 2">BLCC-F46</strain>
    </source>
</reference>
<evidence type="ECO:0000313" key="1">
    <source>
        <dbReference type="EMBL" id="MFB2880605.1"/>
    </source>
</evidence>
<keyword evidence="2" id="KW-1185">Reference proteome</keyword>
<dbReference type="RefSeq" id="WP_413273616.1">
    <property type="nucleotide sequence ID" value="NZ_JBHFNQ010000206.1"/>
</dbReference>
<evidence type="ECO:0000313" key="2">
    <source>
        <dbReference type="Proteomes" id="UP001576774"/>
    </source>
</evidence>
<dbReference type="EMBL" id="JBHFNQ010000206">
    <property type="protein sequence ID" value="MFB2880605.1"/>
    <property type="molecule type" value="Genomic_DNA"/>
</dbReference>
<dbReference type="Proteomes" id="UP001576774">
    <property type="component" value="Unassembled WGS sequence"/>
</dbReference>
<gene>
    <name evidence="1" type="ORF">ACE1CC_27465</name>
</gene>
<accession>A0ABV4XCU0</accession>
<comment type="caution">
    <text evidence="1">The sequence shown here is derived from an EMBL/GenBank/DDBJ whole genome shotgun (WGS) entry which is preliminary data.</text>
</comment>
<protein>
    <submittedName>
        <fullName evidence="1">Uncharacterized protein</fullName>
    </submittedName>
</protein>
<proteinExistence type="predicted"/>